<dbReference type="GO" id="GO:0001731">
    <property type="term" value="P:formation of translation preinitiation complex"/>
    <property type="evidence" value="ECO:0007669"/>
    <property type="project" value="TreeGrafter"/>
</dbReference>
<dbReference type="InterPro" id="IPR036877">
    <property type="entry name" value="SUI1_dom_sf"/>
</dbReference>
<evidence type="ECO:0000259" key="2">
    <source>
        <dbReference type="PROSITE" id="PS50296"/>
    </source>
</evidence>
<accession>V6LPQ4</accession>
<dbReference type="SUPFAM" id="SSF55159">
    <property type="entry name" value="eIF1-like"/>
    <property type="match status" value="1"/>
</dbReference>
<organism evidence="3">
    <name type="scientific">Spironucleus salmonicida</name>
    <dbReference type="NCBI Taxonomy" id="348837"/>
    <lineage>
        <taxon>Eukaryota</taxon>
        <taxon>Metamonada</taxon>
        <taxon>Diplomonadida</taxon>
        <taxon>Hexamitidae</taxon>
        <taxon>Hexamitinae</taxon>
        <taxon>Spironucleus</taxon>
    </lineage>
</organism>
<dbReference type="OrthoDB" id="10254594at2759"/>
<reference evidence="4" key="2">
    <citation type="submission" date="2020-12" db="EMBL/GenBank/DDBJ databases">
        <title>New Spironucleus salmonicida genome in near-complete chromosomes.</title>
        <authorList>
            <person name="Xu F."/>
            <person name="Kurt Z."/>
            <person name="Jimenez-Gonzalez A."/>
            <person name="Astvaldsson A."/>
            <person name="Andersson J.O."/>
            <person name="Svard S.G."/>
        </authorList>
    </citation>
    <scope>NUCLEOTIDE SEQUENCE</scope>
    <source>
        <strain evidence="4">ATCC 50377</strain>
    </source>
</reference>
<feature type="compositionally biased region" description="Polar residues" evidence="1">
    <location>
        <begin position="202"/>
        <end position="211"/>
    </location>
</feature>
<dbReference type="InterPro" id="IPR001950">
    <property type="entry name" value="SUI1"/>
</dbReference>
<keyword evidence="3" id="KW-0396">Initiation factor</keyword>
<dbReference type="InterPro" id="IPR048517">
    <property type="entry name" value="DENR_N"/>
</dbReference>
<evidence type="ECO:0000313" key="5">
    <source>
        <dbReference type="Proteomes" id="UP000018208"/>
    </source>
</evidence>
<dbReference type="EMBL" id="KI546083">
    <property type="protein sequence ID" value="EST46213.1"/>
    <property type="molecule type" value="Genomic_DNA"/>
</dbReference>
<feature type="domain" description="SUI1" evidence="2">
    <location>
        <begin position="109"/>
        <end position="181"/>
    </location>
</feature>
<dbReference type="Proteomes" id="UP000018208">
    <property type="component" value="Unassembled WGS sequence"/>
</dbReference>
<evidence type="ECO:0000256" key="1">
    <source>
        <dbReference type="SAM" id="MobiDB-lite"/>
    </source>
</evidence>
<feature type="region of interest" description="Disordered" evidence="1">
    <location>
        <begin position="57"/>
        <end position="78"/>
    </location>
</feature>
<dbReference type="GO" id="GO:0003729">
    <property type="term" value="F:mRNA binding"/>
    <property type="evidence" value="ECO:0007669"/>
    <property type="project" value="TreeGrafter"/>
</dbReference>
<dbReference type="GO" id="GO:0002188">
    <property type="term" value="P:translation reinitiation"/>
    <property type="evidence" value="ECO:0007669"/>
    <property type="project" value="TreeGrafter"/>
</dbReference>
<proteinExistence type="predicted"/>
<dbReference type="PROSITE" id="PS50296">
    <property type="entry name" value="SUI1"/>
    <property type="match status" value="1"/>
</dbReference>
<dbReference type="InterPro" id="IPR050318">
    <property type="entry name" value="DENR/SUI1_TIF"/>
</dbReference>
<keyword evidence="3" id="KW-0648">Protein biosynthesis</keyword>
<keyword evidence="5" id="KW-1185">Reference proteome</keyword>
<dbReference type="Pfam" id="PF21023">
    <property type="entry name" value="DENR_N"/>
    <property type="match status" value="1"/>
</dbReference>
<protein>
    <submittedName>
        <fullName evidence="3">Translation initiation factor SUI1 family protein</fullName>
    </submittedName>
</protein>
<dbReference type="AlphaFoldDB" id="V6LPQ4"/>
<evidence type="ECO:0000313" key="4">
    <source>
        <dbReference type="EMBL" id="KAH0573541.1"/>
    </source>
</evidence>
<name>V6LPQ4_9EUKA</name>
<feature type="region of interest" description="Disordered" evidence="1">
    <location>
        <begin position="189"/>
        <end position="211"/>
    </location>
</feature>
<dbReference type="VEuPathDB" id="GiardiaDB:SS50377_23475"/>
<sequence length="211" mass="23729">MQPDHDTIYCESCSFPIFYCQFRSAAKLKALGCKNLLMRSNPELFQLIYNEEVEEIVENEQPQQENSEESESQTQNDGKSLKIPISLVPPFGLPIKPQLKKASTYVPILQIRLASRGQHKSTTQVFNYEDFIEDPQQLCKELGKQFAASAGVADLVDGNAQVIQIQGSFVEEIIQLMIQKGVPVDQIYEAKEGKHKGKKKAQSNARPANKK</sequence>
<dbReference type="Pfam" id="PF01253">
    <property type="entry name" value="SUI1"/>
    <property type="match status" value="1"/>
</dbReference>
<dbReference type="EMBL" id="AUWU02000004">
    <property type="protein sequence ID" value="KAH0573541.1"/>
    <property type="molecule type" value="Genomic_DNA"/>
</dbReference>
<dbReference type="GO" id="GO:0003743">
    <property type="term" value="F:translation initiation factor activity"/>
    <property type="evidence" value="ECO:0007669"/>
    <property type="project" value="UniProtKB-KW"/>
</dbReference>
<dbReference type="PANTHER" id="PTHR12789:SF0">
    <property type="entry name" value="DENSITY-REGULATED PROTEIN"/>
    <property type="match status" value="1"/>
</dbReference>
<dbReference type="PANTHER" id="PTHR12789">
    <property type="entry name" value="DENSITY-REGULATED PROTEIN HOMOLOG"/>
    <property type="match status" value="1"/>
</dbReference>
<gene>
    <name evidence="3" type="ORF">SS50377_13808</name>
    <name evidence="4" type="ORF">SS50377_23475</name>
</gene>
<reference evidence="3 4" key="1">
    <citation type="journal article" date="2014" name="PLoS Genet.">
        <title>The Genome of Spironucleus salmonicida Highlights a Fish Pathogen Adapted to Fluctuating Environments.</title>
        <authorList>
            <person name="Xu F."/>
            <person name="Jerlstrom-Hultqvist J."/>
            <person name="Einarsson E."/>
            <person name="Astvaldsson A."/>
            <person name="Svard S.G."/>
            <person name="Andersson J.O."/>
        </authorList>
    </citation>
    <scope>NUCLEOTIDE SEQUENCE</scope>
    <source>
        <strain evidence="4">ATCC 50377</strain>
    </source>
</reference>
<evidence type="ECO:0000313" key="3">
    <source>
        <dbReference type="EMBL" id="EST46213.1"/>
    </source>
</evidence>
<dbReference type="Gene3D" id="3.30.780.10">
    <property type="entry name" value="SUI1-like domain"/>
    <property type="match status" value="1"/>
</dbReference>